<proteinExistence type="predicted"/>
<dbReference type="InterPro" id="IPR029083">
    <property type="entry name" value="Imm32"/>
</dbReference>
<evidence type="ECO:0000313" key="2">
    <source>
        <dbReference type="Proteomes" id="UP000448877"/>
    </source>
</evidence>
<gene>
    <name evidence="1" type="ORF">F2Y81_29910</name>
</gene>
<name>A0A125MGK0_9BACE</name>
<dbReference type="Proteomes" id="UP000448877">
    <property type="component" value="Unassembled WGS sequence"/>
</dbReference>
<dbReference type="Pfam" id="PF15566">
    <property type="entry name" value="Imm32"/>
    <property type="match status" value="1"/>
</dbReference>
<accession>A0A125MGK0</accession>
<dbReference type="AlphaFoldDB" id="A0A125MGK0"/>
<organism evidence="1 2">
    <name type="scientific">Bacteroides cellulosilyticus</name>
    <dbReference type="NCBI Taxonomy" id="246787"/>
    <lineage>
        <taxon>Bacteria</taxon>
        <taxon>Pseudomonadati</taxon>
        <taxon>Bacteroidota</taxon>
        <taxon>Bacteroidia</taxon>
        <taxon>Bacteroidales</taxon>
        <taxon>Bacteroidaceae</taxon>
        <taxon>Bacteroides</taxon>
    </lineage>
</organism>
<protein>
    <submittedName>
        <fullName evidence="1">Uncharacterized protein</fullName>
    </submittedName>
</protein>
<dbReference type="EMBL" id="VVYV01000161">
    <property type="protein sequence ID" value="KAA5409576.1"/>
    <property type="molecule type" value="Genomic_DNA"/>
</dbReference>
<dbReference type="RefSeq" id="WP_007216690.1">
    <property type="nucleotide sequence ID" value="NZ_CABMLT010000009.1"/>
</dbReference>
<evidence type="ECO:0000313" key="1">
    <source>
        <dbReference type="EMBL" id="KAA5409576.1"/>
    </source>
</evidence>
<comment type="caution">
    <text evidence="1">The sequence shown here is derived from an EMBL/GenBank/DDBJ whole genome shotgun (WGS) entry which is preliminary data.</text>
</comment>
<reference evidence="1 2" key="1">
    <citation type="journal article" date="2019" name="Nat. Med.">
        <title>A library of human gut bacterial isolates paired with longitudinal multiomics data enables mechanistic microbiome research.</title>
        <authorList>
            <person name="Poyet M."/>
            <person name="Groussin M."/>
            <person name="Gibbons S.M."/>
            <person name="Avila-Pacheco J."/>
            <person name="Jiang X."/>
            <person name="Kearney S.M."/>
            <person name="Perrotta A.R."/>
            <person name="Berdy B."/>
            <person name="Zhao S."/>
            <person name="Lieberman T.D."/>
            <person name="Swanson P.K."/>
            <person name="Smith M."/>
            <person name="Roesemann S."/>
            <person name="Alexander J.E."/>
            <person name="Rich S.A."/>
            <person name="Livny J."/>
            <person name="Vlamakis H."/>
            <person name="Clish C."/>
            <person name="Bullock K."/>
            <person name="Deik A."/>
            <person name="Scott J."/>
            <person name="Pierce K.A."/>
            <person name="Xavier R.J."/>
            <person name="Alm E.J."/>
        </authorList>
    </citation>
    <scope>NUCLEOTIDE SEQUENCE [LARGE SCALE GENOMIC DNA]</scope>
    <source>
        <strain evidence="1 2">BIOML-A6</strain>
    </source>
</reference>
<sequence length="85" mass="9656">MNILLNISDQVVENGLKNDWENGFIIKTKYENDQFNVIANKEGLISLAKQLLALAQDTVPSGQHFHYDDYNSLEDGSTELIIQKM</sequence>